<sequence length="80" mass="9082">YGESTKKSSKRPDRGEEWINLVVVEETPSLIRKIAQLIPSRRGVNDVNLSMLIDKIFDVLDQSSQLVKPRGLSKENINTM</sequence>
<comment type="caution">
    <text evidence="1">The sequence shown here is derived from an EMBL/GenBank/DDBJ whole genome shotgun (WGS) entry which is preliminary data.</text>
</comment>
<evidence type="ECO:0000313" key="2">
    <source>
        <dbReference type="Proteomes" id="UP000265520"/>
    </source>
</evidence>
<proteinExistence type="predicted"/>
<protein>
    <submittedName>
        <fullName evidence="1">Uncharacterized protein</fullName>
    </submittedName>
</protein>
<name>A0A392TYV1_9FABA</name>
<reference evidence="1 2" key="1">
    <citation type="journal article" date="2018" name="Front. Plant Sci.">
        <title>Red Clover (Trifolium pratense) and Zigzag Clover (T. medium) - A Picture of Genomic Similarities and Differences.</title>
        <authorList>
            <person name="Dluhosova J."/>
            <person name="Istvanek J."/>
            <person name="Nedelnik J."/>
            <person name="Repkova J."/>
        </authorList>
    </citation>
    <scope>NUCLEOTIDE SEQUENCE [LARGE SCALE GENOMIC DNA]</scope>
    <source>
        <strain evidence="2">cv. 10/8</strain>
        <tissue evidence="1">Leaf</tissue>
    </source>
</reference>
<evidence type="ECO:0000313" key="1">
    <source>
        <dbReference type="EMBL" id="MCI66209.1"/>
    </source>
</evidence>
<dbReference type="EMBL" id="LXQA010690881">
    <property type="protein sequence ID" value="MCI66209.1"/>
    <property type="molecule type" value="Genomic_DNA"/>
</dbReference>
<organism evidence="1 2">
    <name type="scientific">Trifolium medium</name>
    <dbReference type="NCBI Taxonomy" id="97028"/>
    <lineage>
        <taxon>Eukaryota</taxon>
        <taxon>Viridiplantae</taxon>
        <taxon>Streptophyta</taxon>
        <taxon>Embryophyta</taxon>
        <taxon>Tracheophyta</taxon>
        <taxon>Spermatophyta</taxon>
        <taxon>Magnoliopsida</taxon>
        <taxon>eudicotyledons</taxon>
        <taxon>Gunneridae</taxon>
        <taxon>Pentapetalae</taxon>
        <taxon>rosids</taxon>
        <taxon>fabids</taxon>
        <taxon>Fabales</taxon>
        <taxon>Fabaceae</taxon>
        <taxon>Papilionoideae</taxon>
        <taxon>50 kb inversion clade</taxon>
        <taxon>NPAAA clade</taxon>
        <taxon>Hologalegina</taxon>
        <taxon>IRL clade</taxon>
        <taxon>Trifolieae</taxon>
        <taxon>Trifolium</taxon>
    </lineage>
</organism>
<accession>A0A392TYV1</accession>
<dbReference type="Proteomes" id="UP000265520">
    <property type="component" value="Unassembled WGS sequence"/>
</dbReference>
<dbReference type="AlphaFoldDB" id="A0A392TYV1"/>
<feature type="non-terminal residue" evidence="1">
    <location>
        <position position="1"/>
    </location>
</feature>
<keyword evidence="2" id="KW-1185">Reference proteome</keyword>